<feature type="domain" description="CN hydrolase" evidence="1">
    <location>
        <begin position="1"/>
        <end position="236"/>
    </location>
</feature>
<keyword evidence="3" id="KW-1185">Reference proteome</keyword>
<dbReference type="InterPro" id="IPR036526">
    <property type="entry name" value="C-N_Hydrolase_sf"/>
</dbReference>
<proteinExistence type="predicted"/>
<evidence type="ECO:0000313" key="2">
    <source>
        <dbReference type="EMBL" id="MDQ0351346.1"/>
    </source>
</evidence>
<name>A0ABU0DSB8_9BACI</name>
<evidence type="ECO:0000313" key="3">
    <source>
        <dbReference type="Proteomes" id="UP001236723"/>
    </source>
</evidence>
<organism evidence="2 3">
    <name type="scientific">Alkalibacillus filiformis</name>
    <dbReference type="NCBI Taxonomy" id="200990"/>
    <lineage>
        <taxon>Bacteria</taxon>
        <taxon>Bacillati</taxon>
        <taxon>Bacillota</taxon>
        <taxon>Bacilli</taxon>
        <taxon>Bacillales</taxon>
        <taxon>Bacillaceae</taxon>
        <taxon>Alkalibacillus</taxon>
    </lineage>
</organism>
<reference evidence="2 3" key="1">
    <citation type="submission" date="2023-07" db="EMBL/GenBank/DDBJ databases">
        <title>Genomic Encyclopedia of Type Strains, Phase IV (KMG-IV): sequencing the most valuable type-strain genomes for metagenomic binning, comparative biology and taxonomic classification.</title>
        <authorList>
            <person name="Goeker M."/>
        </authorList>
    </citation>
    <scope>NUCLEOTIDE SEQUENCE [LARGE SCALE GENOMIC DNA]</scope>
    <source>
        <strain evidence="2 3">DSM 15448</strain>
    </source>
</reference>
<dbReference type="PANTHER" id="PTHR47799:SF1">
    <property type="entry name" value="OMEGA-AMIDASE YAFV"/>
    <property type="match status" value="1"/>
</dbReference>
<dbReference type="InterPro" id="IPR052737">
    <property type="entry name" value="Omega-amidase_YafV"/>
</dbReference>
<protein>
    <submittedName>
        <fullName evidence="2">Amidohydrolase</fullName>
    </submittedName>
</protein>
<dbReference type="Proteomes" id="UP001236723">
    <property type="component" value="Unassembled WGS sequence"/>
</dbReference>
<dbReference type="RefSeq" id="WP_307067010.1">
    <property type="nucleotide sequence ID" value="NZ_JAUSUP010000002.1"/>
</dbReference>
<dbReference type="PANTHER" id="PTHR47799">
    <property type="entry name" value="OMEGA-AMIDASE YAFV"/>
    <property type="match status" value="1"/>
</dbReference>
<dbReference type="SUPFAM" id="SSF56317">
    <property type="entry name" value="Carbon-nitrogen hydrolase"/>
    <property type="match status" value="1"/>
</dbReference>
<accession>A0ABU0DSB8</accession>
<dbReference type="Pfam" id="PF00795">
    <property type="entry name" value="CN_hydrolase"/>
    <property type="match status" value="1"/>
</dbReference>
<sequence>MQVSLLQLDLAFGDVEANKEKITHKLHKIPNDTDVIVLPELWNTCYDLQRLDQLADYNGWDSRAFLSHLAYRHKAAIVGGSVAKVGESGFTNTMYIYNEKGHFINEYSKAHLFPLMNEQKYFKAGDGDGLFEVGGIPSAGLIGYDLRFPEWVRAHAVQDAEVIYIVAQWPKDRINHWRTLLQARAIENQCFVVACNRVGGGPNFSFGGHSMVVGPMGEVVVEGSDEEDILTAALDLDQVAKARDIVPVYNDIRNDLYDLRLR</sequence>
<gene>
    <name evidence="2" type="ORF">J2R98_001160</name>
</gene>
<dbReference type="InterPro" id="IPR003010">
    <property type="entry name" value="C-N_Hydrolase"/>
</dbReference>
<dbReference type="CDD" id="cd07583">
    <property type="entry name" value="nitrilase_5"/>
    <property type="match status" value="1"/>
</dbReference>
<dbReference type="EMBL" id="JAUSUP010000002">
    <property type="protein sequence ID" value="MDQ0351346.1"/>
    <property type="molecule type" value="Genomic_DNA"/>
</dbReference>
<dbReference type="PROSITE" id="PS50263">
    <property type="entry name" value="CN_HYDROLASE"/>
    <property type="match status" value="1"/>
</dbReference>
<comment type="caution">
    <text evidence="2">The sequence shown here is derived from an EMBL/GenBank/DDBJ whole genome shotgun (WGS) entry which is preliminary data.</text>
</comment>
<evidence type="ECO:0000259" key="1">
    <source>
        <dbReference type="PROSITE" id="PS50263"/>
    </source>
</evidence>
<dbReference type="Gene3D" id="3.60.110.10">
    <property type="entry name" value="Carbon-nitrogen hydrolase"/>
    <property type="match status" value="1"/>
</dbReference>